<dbReference type="InterPro" id="IPR001789">
    <property type="entry name" value="Sig_transdc_resp-reg_receiver"/>
</dbReference>
<feature type="domain" description="Response regulatory" evidence="2">
    <location>
        <begin position="10"/>
        <end position="59"/>
    </location>
</feature>
<organism evidence="3 4">
    <name type="scientific">Deinococcus arenae</name>
    <dbReference type="NCBI Taxonomy" id="1452751"/>
    <lineage>
        <taxon>Bacteria</taxon>
        <taxon>Thermotogati</taxon>
        <taxon>Deinococcota</taxon>
        <taxon>Deinococci</taxon>
        <taxon>Deinococcales</taxon>
        <taxon>Deinococcaceae</taxon>
        <taxon>Deinococcus</taxon>
    </lineage>
</organism>
<dbReference type="RefSeq" id="WP_155300453.1">
    <property type="nucleotide sequence ID" value="NZ_BMQG01000035.1"/>
</dbReference>
<dbReference type="InterPro" id="IPR011006">
    <property type="entry name" value="CheY-like_superfamily"/>
</dbReference>
<evidence type="ECO:0000313" key="3">
    <source>
        <dbReference type="EMBL" id="GGM60265.1"/>
    </source>
</evidence>
<dbReference type="GO" id="GO:0000160">
    <property type="term" value="P:phosphorelay signal transduction system"/>
    <property type="evidence" value="ECO:0007669"/>
    <property type="project" value="InterPro"/>
</dbReference>
<dbReference type="SUPFAM" id="SSF52172">
    <property type="entry name" value="CheY-like"/>
    <property type="match status" value="1"/>
</dbReference>
<gene>
    <name evidence="3" type="ORF">GCM10008956_39850</name>
</gene>
<evidence type="ECO:0000259" key="2">
    <source>
        <dbReference type="PROSITE" id="PS50110"/>
    </source>
</evidence>
<dbReference type="EMBL" id="BMQG01000035">
    <property type="protein sequence ID" value="GGM60265.1"/>
    <property type="molecule type" value="Genomic_DNA"/>
</dbReference>
<comment type="caution">
    <text evidence="1">Lacks conserved residue(s) required for the propagation of feature annotation.</text>
</comment>
<dbReference type="Proteomes" id="UP000600547">
    <property type="component" value="Unassembled WGS sequence"/>
</dbReference>
<reference evidence="4" key="1">
    <citation type="journal article" date="2019" name="Int. J. Syst. Evol. Microbiol.">
        <title>The Global Catalogue of Microorganisms (GCM) 10K type strain sequencing project: providing services to taxonomists for standard genome sequencing and annotation.</title>
        <authorList>
            <consortium name="The Broad Institute Genomics Platform"/>
            <consortium name="The Broad Institute Genome Sequencing Center for Infectious Disease"/>
            <person name="Wu L."/>
            <person name="Ma J."/>
        </authorList>
    </citation>
    <scope>NUCLEOTIDE SEQUENCE [LARGE SCALE GENOMIC DNA]</scope>
    <source>
        <strain evidence="4">JCM 31047</strain>
    </source>
</reference>
<dbReference type="Gene3D" id="3.40.50.2300">
    <property type="match status" value="1"/>
</dbReference>
<sequence length="59" mass="6270">MTTRPPNVLRVLLVDDNPADQLLALEAFADYDDRVQVSVCSDGPEALSLLTSGAVVLQG</sequence>
<dbReference type="AlphaFoldDB" id="A0A8H9GTF9"/>
<protein>
    <recommendedName>
        <fullName evidence="2">Response regulatory domain-containing protein</fullName>
    </recommendedName>
</protein>
<evidence type="ECO:0000256" key="1">
    <source>
        <dbReference type="PROSITE-ProRule" id="PRU00169"/>
    </source>
</evidence>
<keyword evidence="4" id="KW-1185">Reference proteome</keyword>
<accession>A0A8H9GTF9</accession>
<proteinExistence type="predicted"/>
<dbReference type="PROSITE" id="PS50110">
    <property type="entry name" value="RESPONSE_REGULATORY"/>
    <property type="match status" value="1"/>
</dbReference>
<evidence type="ECO:0000313" key="4">
    <source>
        <dbReference type="Proteomes" id="UP000600547"/>
    </source>
</evidence>
<name>A0A8H9GTF9_9DEIO</name>
<comment type="caution">
    <text evidence="3">The sequence shown here is derived from an EMBL/GenBank/DDBJ whole genome shotgun (WGS) entry which is preliminary data.</text>
</comment>